<dbReference type="InterPro" id="IPR029058">
    <property type="entry name" value="AB_hydrolase_fold"/>
</dbReference>
<evidence type="ECO:0000256" key="1">
    <source>
        <dbReference type="ARBA" id="ARBA00001957"/>
    </source>
</evidence>
<dbReference type="InterPro" id="IPR009081">
    <property type="entry name" value="PP-bd_ACP"/>
</dbReference>
<organism evidence="5 6">
    <name type="scientific">Spartinivicinus marinus</name>
    <dbReference type="NCBI Taxonomy" id="2994442"/>
    <lineage>
        <taxon>Bacteria</taxon>
        <taxon>Pseudomonadati</taxon>
        <taxon>Pseudomonadota</taxon>
        <taxon>Gammaproteobacteria</taxon>
        <taxon>Oceanospirillales</taxon>
        <taxon>Zooshikellaceae</taxon>
        <taxon>Spartinivicinus</taxon>
    </lineage>
</organism>
<dbReference type="GO" id="GO:0031177">
    <property type="term" value="F:phosphopantetheine binding"/>
    <property type="evidence" value="ECO:0007669"/>
    <property type="project" value="InterPro"/>
</dbReference>
<dbReference type="InterPro" id="IPR020806">
    <property type="entry name" value="PKS_PP-bd"/>
</dbReference>
<dbReference type="SMART" id="SM00823">
    <property type="entry name" value="PKS_PP"/>
    <property type="match status" value="2"/>
</dbReference>
<dbReference type="InterPro" id="IPR045851">
    <property type="entry name" value="AMP-bd_C_sf"/>
</dbReference>
<dbReference type="Gene3D" id="3.40.50.12780">
    <property type="entry name" value="N-terminal domain of ligase-like"/>
    <property type="match status" value="2"/>
</dbReference>
<dbReference type="InterPro" id="IPR006162">
    <property type="entry name" value="Ppantetheine_attach_site"/>
</dbReference>
<keyword evidence="3" id="KW-0597">Phosphoprotein</keyword>
<keyword evidence="6" id="KW-1185">Reference proteome</keyword>
<dbReference type="GO" id="GO:0044550">
    <property type="term" value="P:secondary metabolite biosynthetic process"/>
    <property type="evidence" value="ECO:0007669"/>
    <property type="project" value="TreeGrafter"/>
</dbReference>
<dbReference type="FunFam" id="3.40.50.980:FF:000001">
    <property type="entry name" value="Non-ribosomal peptide synthetase"/>
    <property type="match status" value="1"/>
</dbReference>
<dbReference type="InterPro" id="IPR001031">
    <property type="entry name" value="Thioesterase"/>
</dbReference>
<feature type="domain" description="Carrier" evidence="4">
    <location>
        <begin position="538"/>
        <end position="617"/>
    </location>
</feature>
<dbReference type="InterPro" id="IPR000873">
    <property type="entry name" value="AMP-dep_synth/lig_dom"/>
</dbReference>
<dbReference type="Gene3D" id="3.30.559.10">
    <property type="entry name" value="Chloramphenicol acetyltransferase-like domain"/>
    <property type="match status" value="1"/>
</dbReference>
<dbReference type="Pfam" id="PF00501">
    <property type="entry name" value="AMP-binding"/>
    <property type="match status" value="2"/>
</dbReference>
<dbReference type="Pfam" id="PF00550">
    <property type="entry name" value="PP-binding"/>
    <property type="match status" value="2"/>
</dbReference>
<dbReference type="Pfam" id="PF13193">
    <property type="entry name" value="AMP-binding_C"/>
    <property type="match status" value="2"/>
</dbReference>
<comment type="caution">
    <text evidence="5">The sequence shown here is derived from an EMBL/GenBank/DDBJ whole genome shotgun (WGS) entry which is preliminary data.</text>
</comment>
<dbReference type="GO" id="GO:0005737">
    <property type="term" value="C:cytoplasm"/>
    <property type="evidence" value="ECO:0007669"/>
    <property type="project" value="TreeGrafter"/>
</dbReference>
<dbReference type="InterPro" id="IPR036736">
    <property type="entry name" value="ACP-like_sf"/>
</dbReference>
<evidence type="ECO:0000256" key="3">
    <source>
        <dbReference type="ARBA" id="ARBA00022553"/>
    </source>
</evidence>
<dbReference type="CDD" id="cd19531">
    <property type="entry name" value="LCL_NRPS-like"/>
    <property type="match status" value="1"/>
</dbReference>
<dbReference type="Proteomes" id="UP000569732">
    <property type="component" value="Unassembled WGS sequence"/>
</dbReference>
<dbReference type="PANTHER" id="PTHR45527:SF1">
    <property type="entry name" value="FATTY ACID SYNTHASE"/>
    <property type="match status" value="1"/>
</dbReference>
<dbReference type="PROSITE" id="PS50075">
    <property type="entry name" value="CARRIER"/>
    <property type="match status" value="2"/>
</dbReference>
<feature type="domain" description="Carrier" evidence="4">
    <location>
        <begin position="1613"/>
        <end position="1688"/>
    </location>
</feature>
<dbReference type="FunFam" id="1.10.1200.10:FF:000005">
    <property type="entry name" value="Nonribosomal peptide synthetase 1"/>
    <property type="match status" value="1"/>
</dbReference>
<dbReference type="PROSITE" id="PS00012">
    <property type="entry name" value="PHOSPHOPANTETHEINE"/>
    <property type="match status" value="1"/>
</dbReference>
<dbReference type="InterPro" id="IPR010071">
    <property type="entry name" value="AA_adenyl_dom"/>
</dbReference>
<dbReference type="Gene3D" id="1.10.1200.10">
    <property type="entry name" value="ACP-like"/>
    <property type="match status" value="2"/>
</dbReference>
<dbReference type="SUPFAM" id="SSF53474">
    <property type="entry name" value="alpha/beta-Hydrolases"/>
    <property type="match status" value="1"/>
</dbReference>
<dbReference type="InterPro" id="IPR020845">
    <property type="entry name" value="AMP-binding_CS"/>
</dbReference>
<evidence type="ECO:0000259" key="4">
    <source>
        <dbReference type="PROSITE" id="PS50075"/>
    </source>
</evidence>
<dbReference type="RefSeq" id="WP_180571401.1">
    <property type="nucleotide sequence ID" value="NZ_JACCKB010000082.1"/>
</dbReference>
<dbReference type="PROSITE" id="PS00455">
    <property type="entry name" value="AMP_BINDING"/>
    <property type="match status" value="2"/>
</dbReference>
<dbReference type="InterPro" id="IPR001242">
    <property type="entry name" value="Condensation_dom"/>
</dbReference>
<accession>A0A853IFT9</accession>
<evidence type="ECO:0000256" key="2">
    <source>
        <dbReference type="ARBA" id="ARBA00022450"/>
    </source>
</evidence>
<proteinExistence type="predicted"/>
<evidence type="ECO:0000313" key="5">
    <source>
        <dbReference type="EMBL" id="NYZ69408.1"/>
    </source>
</evidence>
<dbReference type="CDD" id="cd05930">
    <property type="entry name" value="A_NRPS"/>
    <property type="match status" value="2"/>
</dbReference>
<dbReference type="Pfam" id="PF00975">
    <property type="entry name" value="Thioesterase"/>
    <property type="match status" value="1"/>
</dbReference>
<dbReference type="GO" id="GO:0003824">
    <property type="term" value="F:catalytic activity"/>
    <property type="evidence" value="ECO:0007669"/>
    <property type="project" value="InterPro"/>
</dbReference>
<dbReference type="EMBL" id="JACCKB010000082">
    <property type="protein sequence ID" value="NYZ69408.1"/>
    <property type="molecule type" value="Genomic_DNA"/>
</dbReference>
<dbReference type="SUPFAM" id="SSF52777">
    <property type="entry name" value="CoA-dependent acyltransferases"/>
    <property type="match status" value="2"/>
</dbReference>
<dbReference type="FunFam" id="2.30.38.10:FF:000001">
    <property type="entry name" value="Non-ribosomal peptide synthetase PvdI"/>
    <property type="match status" value="1"/>
</dbReference>
<dbReference type="InterPro" id="IPR042099">
    <property type="entry name" value="ANL_N_sf"/>
</dbReference>
<dbReference type="Gene3D" id="3.30.559.30">
    <property type="entry name" value="Nonribosomal peptide synthetase, condensation domain"/>
    <property type="match status" value="1"/>
</dbReference>
<dbReference type="Gene3D" id="3.30.300.30">
    <property type="match status" value="2"/>
</dbReference>
<protein>
    <submittedName>
        <fullName evidence="5">Amino acid adenylation domain-containing protein</fullName>
    </submittedName>
</protein>
<keyword evidence="2" id="KW-0596">Phosphopantetheine</keyword>
<gene>
    <name evidence="5" type="ORF">H0A36_25665</name>
</gene>
<comment type="cofactor">
    <cofactor evidence="1">
        <name>pantetheine 4'-phosphate</name>
        <dbReference type="ChEBI" id="CHEBI:47942"/>
    </cofactor>
</comment>
<dbReference type="Pfam" id="PF00668">
    <property type="entry name" value="Condensation"/>
    <property type="match status" value="1"/>
</dbReference>
<dbReference type="Gene3D" id="3.40.50.1820">
    <property type="entry name" value="alpha/beta hydrolase"/>
    <property type="match status" value="1"/>
</dbReference>
<name>A0A853IFT9_9GAMM</name>
<evidence type="ECO:0000313" key="6">
    <source>
        <dbReference type="Proteomes" id="UP000569732"/>
    </source>
</evidence>
<dbReference type="InterPro" id="IPR025110">
    <property type="entry name" value="AMP-bd_C"/>
</dbReference>
<dbReference type="SUPFAM" id="SSF56801">
    <property type="entry name" value="Acetyl-CoA synthetase-like"/>
    <property type="match status" value="2"/>
</dbReference>
<dbReference type="NCBIfam" id="TIGR01733">
    <property type="entry name" value="AA-adenyl-dom"/>
    <property type="match status" value="2"/>
</dbReference>
<dbReference type="SUPFAM" id="SSF47336">
    <property type="entry name" value="ACP-like"/>
    <property type="match status" value="2"/>
</dbReference>
<sequence length="1962" mass="217811">MKLSDFSLDGLESVDVRSLQLVKDFDFSKSIVALFDKQVEDTPEAIACKSGDGELSYCELNKRVCQLANLLIEKGVAADKRVGLYLTRSEHLLVSYLAVLKAGGCYVPLDPEYPANYVKQILIDANPVLLVTDSDLLGNVGNLNTPVVLIGNEELSCASVLSRKVVIHPEQLACVMYTSGSTGLPKGVMVPHRQLLNCLHALWEREPFVGEELVAQKTSISFAISTKEIFAGLLKGVPQLFVEDSVVKDIPVFVKMMESHGVSRLYTFPSQLEAILDYLESSPSQLSSIKYLFVSIEPLSDELFERIQQVMPKAKVWYIYGCTEMNDMTYCDPLDAKGSSGFVPVGYPIANSDVYVLDEGLRVSPVGILGEVYVSSVGIARGYFQRPGLTAERFIPNIYGQPGTCMYKTGDMARYLEGGALEFIGRRDYEIKIRGYRVDVRQVEKVIAAMDGIKEVAVIGWPQDSKTPQLVVYIVLDIAVDGVDQECLREYLGAKLPTYMVPTLYEFLQELPRLPNSKIDRQSLPAPTVHNEDADFVAPSTKTETILADIWAQVLVQEGKTPKVGKTDNFFALGGHSLLATQLFSRIRQELNVDLPISTLFEMPELETFSVAVDKALLESGIVADKGVGNIARNKQIPLSYEQERLWFIHENMEEQRTSYNLVFAFHLHGDLSIEAMRKAVNMLVDRHEILRTTFSLSPFDGEPQQVVADLLTLDVPVLEVKEEDVPGIIEKQAAFVFDLSKGPLFQVSILKAADGHHALLINMHHIISDGWSLNLIVRDLHALYTAALSEIDAVLPALPLQYADFSQWQREQDLSEHLIYWKEQLADYDDGLALPYDYPRPADKAWSAGSFHYEYPKELAVKVARQSQERNTTLYMTLLASFAIVINQYSGREDLCLGTTIAGREQLEFENLIGFFVNILAMRLDLSGNPTVDHLLRDTRQLVLEAYEHASLPFEHLLSALNKERDSSLIPLVPVMLRHQNFPTAEIDNLRGDVSMQPASVGERTTPSELDLQFYGDGEYLQVTVEYAKELFSESTVQALIAQHQNVLEFLVENQGCRLRDIPTLVSGDAEKLKGVNQTDVDINLHQSIADIFECQVKETPYAVACISVDEFDPRLNYASERTLTYSLLNERANQLAALLKQKGCGVAGRVAIHCERSLEFLASMLAVFKVGGCYIPIDPAYSEAVISDMLGDVEPDFVLTSGKSGKLERWETLSVALNPTLGWENTDLASMSEANSSIKVAPNQTACIMYTSGSTGKPKGVMVPYSQILNWLEASWKRAPLAEGDVILQKTSSAFAVSVKEMLTGLMAGNRQVILPDAVVKDAKALMLAIEHWRVSHIYLVPSHLQALVDVLSQDKESSWGSVKQITTAGEPLSAGLVESVRDCLPSVTIWNNYGCTELNDTTYSLVSSDQQQQPLSIGTPIANTKIYVLDKHLRQVPRGAVGKLYVDSIGMAQGYWQQQKITAERFIPNPYSATPGSRMYKTGDLVRQLEDGSLEYIGRDDFEVKVRGYRIDVRQVEAAAMEHSSVQQICVVGWPLGANAPQLAAYIVVKNGGGLTVQNVRDLLNESLPAYMVPTLFTFVDALPKLPNGKLDRLSLPEPKMSGDSDQYVSPRNETELRLVEIFIMLLNVEKVGVNDNFFALGGDSLLTIRLARAIYEMFQIDIPSSVVFNSKTLADIALYLNASDGIEYKPTVLVPLKVNSGKPNVFCIHPIGGKVFYYKDLSDVLGEAFNICGITSLENMTYSSIRELAEFYADELVKYQSDDAFNLVGWSSGGLFALEIASVLEERGKNVAYLGLLDSSLIPHYSTQEDHNAFLAVLNILATLRRQGFAPSEVNKIVEFIKAKGWDEGVFAASEKETALKALTEHLNIKIELDSFGYILEQLEVTREYLSLLVGYTPKKKGGQVYYYKASEEQEEAELLNALSLESENKRVIGGGHYSILEGENAVELGRRILEDIV</sequence>
<dbReference type="PANTHER" id="PTHR45527">
    <property type="entry name" value="NONRIBOSOMAL PEPTIDE SYNTHETASE"/>
    <property type="match status" value="1"/>
</dbReference>
<dbReference type="GO" id="GO:0043041">
    <property type="term" value="P:amino acid activation for nonribosomal peptide biosynthetic process"/>
    <property type="evidence" value="ECO:0007669"/>
    <property type="project" value="TreeGrafter"/>
</dbReference>
<dbReference type="InterPro" id="IPR023213">
    <property type="entry name" value="CAT-like_dom_sf"/>
</dbReference>
<reference evidence="5 6" key="1">
    <citation type="submission" date="2020-07" db="EMBL/GenBank/DDBJ databases">
        <title>Endozoicomonas sp. nov., isolated from sediment.</title>
        <authorList>
            <person name="Gu T."/>
        </authorList>
    </citation>
    <scope>NUCLEOTIDE SEQUENCE [LARGE SCALE GENOMIC DNA]</scope>
    <source>
        <strain evidence="5 6">SM1973</strain>
    </source>
</reference>